<gene>
    <name evidence="2" type="ORF">B7P43_G02020</name>
</gene>
<evidence type="ECO:0000313" key="3">
    <source>
        <dbReference type="Proteomes" id="UP000235965"/>
    </source>
</evidence>
<accession>A0A2J7Q944</accession>
<organism evidence="2 3">
    <name type="scientific">Cryptotermes secundus</name>
    <dbReference type="NCBI Taxonomy" id="105785"/>
    <lineage>
        <taxon>Eukaryota</taxon>
        <taxon>Metazoa</taxon>
        <taxon>Ecdysozoa</taxon>
        <taxon>Arthropoda</taxon>
        <taxon>Hexapoda</taxon>
        <taxon>Insecta</taxon>
        <taxon>Pterygota</taxon>
        <taxon>Neoptera</taxon>
        <taxon>Polyneoptera</taxon>
        <taxon>Dictyoptera</taxon>
        <taxon>Blattodea</taxon>
        <taxon>Blattoidea</taxon>
        <taxon>Termitoidae</taxon>
        <taxon>Kalotermitidae</taxon>
        <taxon>Cryptotermitinae</taxon>
        <taxon>Cryptotermes</taxon>
    </lineage>
</organism>
<keyword evidence="1" id="KW-0732">Signal</keyword>
<dbReference type="Proteomes" id="UP000235965">
    <property type="component" value="Unassembled WGS sequence"/>
</dbReference>
<comment type="caution">
    <text evidence="2">The sequence shown here is derived from an EMBL/GenBank/DDBJ whole genome shotgun (WGS) entry which is preliminary data.</text>
</comment>
<dbReference type="InParanoid" id="A0A2J7Q944"/>
<keyword evidence="3" id="KW-1185">Reference proteome</keyword>
<sequence>MNNVSLFQVIPLALLASVYTNPAACPVFRPISPCKLGPVLCLPPASTVWHWAHL</sequence>
<evidence type="ECO:0008006" key="4">
    <source>
        <dbReference type="Google" id="ProtNLM"/>
    </source>
</evidence>
<protein>
    <recommendedName>
        <fullName evidence="4">VM domain-containing protein</fullName>
    </recommendedName>
</protein>
<feature type="chain" id="PRO_5014458578" description="VM domain-containing protein" evidence="1">
    <location>
        <begin position="21"/>
        <end position="54"/>
    </location>
</feature>
<feature type="signal peptide" evidence="1">
    <location>
        <begin position="1"/>
        <end position="20"/>
    </location>
</feature>
<dbReference type="EMBL" id="NEVH01016943">
    <property type="protein sequence ID" value="PNF25104.1"/>
    <property type="molecule type" value="Genomic_DNA"/>
</dbReference>
<evidence type="ECO:0000313" key="2">
    <source>
        <dbReference type="EMBL" id="PNF25104.1"/>
    </source>
</evidence>
<dbReference type="AlphaFoldDB" id="A0A2J7Q944"/>
<evidence type="ECO:0000256" key="1">
    <source>
        <dbReference type="SAM" id="SignalP"/>
    </source>
</evidence>
<proteinExistence type="predicted"/>
<reference evidence="2 3" key="1">
    <citation type="submission" date="2017-12" db="EMBL/GenBank/DDBJ databases">
        <title>Hemimetabolous genomes reveal molecular basis of termite eusociality.</title>
        <authorList>
            <person name="Harrison M.C."/>
            <person name="Jongepier E."/>
            <person name="Robertson H.M."/>
            <person name="Arning N."/>
            <person name="Bitard-Feildel T."/>
            <person name="Chao H."/>
            <person name="Childers C.P."/>
            <person name="Dinh H."/>
            <person name="Doddapaneni H."/>
            <person name="Dugan S."/>
            <person name="Gowin J."/>
            <person name="Greiner C."/>
            <person name="Han Y."/>
            <person name="Hu H."/>
            <person name="Hughes D.S.T."/>
            <person name="Huylmans A.-K."/>
            <person name="Kemena C."/>
            <person name="Kremer L.P.M."/>
            <person name="Lee S.L."/>
            <person name="Lopez-Ezquerra A."/>
            <person name="Mallet L."/>
            <person name="Monroy-Kuhn J.M."/>
            <person name="Moser A."/>
            <person name="Murali S.C."/>
            <person name="Muzny D.M."/>
            <person name="Otani S."/>
            <person name="Piulachs M.-D."/>
            <person name="Poelchau M."/>
            <person name="Qu J."/>
            <person name="Schaub F."/>
            <person name="Wada-Katsumata A."/>
            <person name="Worley K.C."/>
            <person name="Xie Q."/>
            <person name="Ylla G."/>
            <person name="Poulsen M."/>
            <person name="Gibbs R.A."/>
            <person name="Schal C."/>
            <person name="Richards S."/>
            <person name="Belles X."/>
            <person name="Korb J."/>
            <person name="Bornberg-Bauer E."/>
        </authorList>
    </citation>
    <scope>NUCLEOTIDE SEQUENCE [LARGE SCALE GENOMIC DNA]</scope>
    <source>
        <tissue evidence="2">Whole body</tissue>
    </source>
</reference>
<name>A0A2J7Q944_9NEOP</name>